<dbReference type="Pfam" id="PF01323">
    <property type="entry name" value="DSBA"/>
    <property type="match status" value="1"/>
</dbReference>
<keyword evidence="3" id="KW-1185">Reference proteome</keyword>
<dbReference type="Gene3D" id="3.40.30.10">
    <property type="entry name" value="Glutaredoxin"/>
    <property type="match status" value="1"/>
</dbReference>
<dbReference type="Proteomes" id="UP001216253">
    <property type="component" value="Unassembled WGS sequence"/>
</dbReference>
<evidence type="ECO:0000313" key="2">
    <source>
        <dbReference type="EMBL" id="MDE8650363.1"/>
    </source>
</evidence>
<proteinExistence type="predicted"/>
<organism evidence="2 3">
    <name type="scientific">Novosphingobium album</name>
    <name type="common">ex Liu et al. 2023</name>
    <dbReference type="NCBI Taxonomy" id="3031130"/>
    <lineage>
        <taxon>Bacteria</taxon>
        <taxon>Pseudomonadati</taxon>
        <taxon>Pseudomonadota</taxon>
        <taxon>Alphaproteobacteria</taxon>
        <taxon>Sphingomonadales</taxon>
        <taxon>Sphingomonadaceae</taxon>
        <taxon>Novosphingobium</taxon>
    </lineage>
</organism>
<accession>A0ABT5WJY7</accession>
<evidence type="ECO:0000259" key="1">
    <source>
        <dbReference type="Pfam" id="PF01323"/>
    </source>
</evidence>
<gene>
    <name evidence="2" type="ORF">PYV00_01360</name>
</gene>
<dbReference type="CDD" id="cd03024">
    <property type="entry name" value="DsbA_FrnE"/>
    <property type="match status" value="1"/>
</dbReference>
<reference evidence="2 3" key="1">
    <citation type="submission" date="2023-03" db="EMBL/GenBank/DDBJ databases">
        <title>NovoSphingobium album sp. nov. isolated from polycyclic aromatic hydrocarbons- and heavy-metal polluted soil.</title>
        <authorList>
            <person name="Liu Z."/>
            <person name="Wang K."/>
        </authorList>
    </citation>
    <scope>NUCLEOTIDE SEQUENCE [LARGE SCALE GENOMIC DNA]</scope>
    <source>
        <strain evidence="2 3">H3SJ31-1</strain>
    </source>
</reference>
<sequence length="228" mass="25316">MSAPVRLSIDIWSDVMCPWCVIGWHQLQQALAQLAGEIEAEVRWRPFELNPAMPPEGEDMASHMRRKYGQEPSPAAMARMREIAARAGYDMRYLGEAPEPERRLWNTRAAHQLLHHALDAHGPAVQTRLKLALFDAYFQRRRDVSNRAVLLAIAESVGLGREEAEAALDSAALAARIEAEEAEALDMGITSVPLMLIERRFMIPGAQEPEVYVASLRKVAARLVGAAG</sequence>
<dbReference type="InterPro" id="IPR001853">
    <property type="entry name" value="DSBA-like_thioredoxin_dom"/>
</dbReference>
<dbReference type="PANTHER" id="PTHR13887">
    <property type="entry name" value="GLUTATHIONE S-TRANSFERASE KAPPA"/>
    <property type="match status" value="1"/>
</dbReference>
<evidence type="ECO:0000313" key="3">
    <source>
        <dbReference type="Proteomes" id="UP001216253"/>
    </source>
</evidence>
<dbReference type="InterPro" id="IPR036249">
    <property type="entry name" value="Thioredoxin-like_sf"/>
</dbReference>
<dbReference type="RefSeq" id="WP_275226446.1">
    <property type="nucleotide sequence ID" value="NZ_JARESE010000001.1"/>
</dbReference>
<dbReference type="SUPFAM" id="SSF52833">
    <property type="entry name" value="Thioredoxin-like"/>
    <property type="match status" value="1"/>
</dbReference>
<dbReference type="PANTHER" id="PTHR13887:SF41">
    <property type="entry name" value="THIOREDOXIN SUPERFAMILY PROTEIN"/>
    <property type="match status" value="1"/>
</dbReference>
<comment type="caution">
    <text evidence="2">The sequence shown here is derived from an EMBL/GenBank/DDBJ whole genome shotgun (WGS) entry which is preliminary data.</text>
</comment>
<feature type="domain" description="DSBA-like thioredoxin" evidence="1">
    <location>
        <begin position="9"/>
        <end position="213"/>
    </location>
</feature>
<protein>
    <submittedName>
        <fullName evidence="2">DsbA family oxidoreductase</fullName>
    </submittedName>
</protein>
<name>A0ABT5WJY7_9SPHN</name>
<dbReference type="EMBL" id="JARESE010000001">
    <property type="protein sequence ID" value="MDE8650363.1"/>
    <property type="molecule type" value="Genomic_DNA"/>
</dbReference>